<evidence type="ECO:0000256" key="4">
    <source>
        <dbReference type="RuleBase" id="RU366045"/>
    </source>
</evidence>
<proteinExistence type="inferred from homology"/>
<dbReference type="Gene3D" id="3.20.20.140">
    <property type="entry name" value="Metal-dependent hydrolases"/>
    <property type="match status" value="1"/>
</dbReference>
<evidence type="ECO:0000313" key="12">
    <source>
        <dbReference type="Proteomes" id="UP001152797"/>
    </source>
</evidence>
<reference evidence="10" key="2">
    <citation type="submission" date="2024-04" db="EMBL/GenBank/DDBJ databases">
        <authorList>
            <person name="Chen Y."/>
            <person name="Shah S."/>
            <person name="Dougan E. K."/>
            <person name="Thang M."/>
            <person name="Chan C."/>
        </authorList>
    </citation>
    <scope>NUCLEOTIDE SEQUENCE [LARGE SCALE GENOMIC DNA]</scope>
</reference>
<dbReference type="InterPro" id="IPR002770">
    <property type="entry name" value="ForMFR_H4MPT_ForTrfase_C"/>
</dbReference>
<dbReference type="GO" id="GO:0030270">
    <property type="term" value="F:formylmethanofuran-tetrahydromethanopterin N-formyltransferase activity"/>
    <property type="evidence" value="ECO:0007669"/>
    <property type="project" value="InterPro"/>
</dbReference>
<protein>
    <submittedName>
        <fullName evidence="11">Formylmethanofuran--tetrahydromethanopterin formyltransferase (Ftr) (H4MPT formyltransferase)</fullName>
    </submittedName>
</protein>
<dbReference type="InterPro" id="IPR032466">
    <property type="entry name" value="Metal_Hydrolase"/>
</dbReference>
<dbReference type="EMBL" id="CAMXCT030002380">
    <property type="protein sequence ID" value="CAL4785068.1"/>
    <property type="molecule type" value="Genomic_DNA"/>
</dbReference>
<keyword evidence="12" id="KW-1185">Reference proteome</keyword>
<dbReference type="InterPro" id="IPR023447">
    <property type="entry name" value="ForMFR_H4MPT_ForTrfase_fd-like"/>
</dbReference>
<evidence type="ECO:0000256" key="2">
    <source>
        <dbReference type="ARBA" id="ARBA00022679"/>
    </source>
</evidence>
<reference evidence="9" key="1">
    <citation type="submission" date="2022-10" db="EMBL/GenBank/DDBJ databases">
        <authorList>
            <person name="Chen Y."/>
            <person name="Dougan E. K."/>
            <person name="Chan C."/>
            <person name="Rhodes N."/>
            <person name="Thang M."/>
        </authorList>
    </citation>
    <scope>NUCLEOTIDE SEQUENCE</scope>
</reference>
<dbReference type="PANTHER" id="PTHR21240">
    <property type="entry name" value="2-AMINO-3-CARBOXYLMUCONATE-6-SEMIALDEHYDE DECARBOXYLASE"/>
    <property type="match status" value="1"/>
</dbReference>
<comment type="similarity">
    <text evidence="4">Belongs to the metallo-dependent hydrolases superfamily.</text>
</comment>
<dbReference type="SUPFAM" id="SSF51556">
    <property type="entry name" value="Metallo-dependent hydrolases"/>
    <property type="match status" value="1"/>
</dbReference>
<dbReference type="InterPro" id="IPR022667">
    <property type="entry name" value="ForMFR_H4MPT_ForTrfase_N"/>
</dbReference>
<dbReference type="PANTHER" id="PTHR21240:SF28">
    <property type="entry name" value="ISO-OROTATE DECARBOXYLASE (EUROFUNG)"/>
    <property type="match status" value="1"/>
</dbReference>
<feature type="domain" description="Amidohydrolase-related" evidence="8">
    <location>
        <begin position="763"/>
        <end position="1014"/>
    </location>
</feature>
<feature type="compositionally biased region" description="Basic residues" evidence="5">
    <location>
        <begin position="159"/>
        <end position="172"/>
    </location>
</feature>
<dbReference type="GO" id="GO:0006730">
    <property type="term" value="P:one-carbon metabolic process"/>
    <property type="evidence" value="ECO:0007669"/>
    <property type="project" value="InterPro"/>
</dbReference>
<dbReference type="Pfam" id="PF01913">
    <property type="entry name" value="FTR"/>
    <property type="match status" value="1"/>
</dbReference>
<organism evidence="9">
    <name type="scientific">Cladocopium goreaui</name>
    <dbReference type="NCBI Taxonomy" id="2562237"/>
    <lineage>
        <taxon>Eukaryota</taxon>
        <taxon>Sar</taxon>
        <taxon>Alveolata</taxon>
        <taxon>Dinophyceae</taxon>
        <taxon>Suessiales</taxon>
        <taxon>Symbiodiniaceae</taxon>
        <taxon>Cladocopium</taxon>
    </lineage>
</organism>
<dbReference type="Proteomes" id="UP001152797">
    <property type="component" value="Unassembled WGS sequence"/>
</dbReference>
<dbReference type="GO" id="GO:0016831">
    <property type="term" value="F:carboxy-lyase activity"/>
    <property type="evidence" value="ECO:0007669"/>
    <property type="project" value="UniProtKB-KW"/>
</dbReference>
<dbReference type="InterPro" id="IPR032465">
    <property type="entry name" value="ACMSD"/>
</dbReference>
<dbReference type="OrthoDB" id="2832284at2759"/>
<dbReference type="NCBIfam" id="TIGR03119">
    <property type="entry name" value="one_C_fhcD"/>
    <property type="match status" value="1"/>
</dbReference>
<evidence type="ECO:0000259" key="8">
    <source>
        <dbReference type="Pfam" id="PF04909"/>
    </source>
</evidence>
<keyword evidence="4" id="KW-0210">Decarboxylase</keyword>
<feature type="domain" description="Formylmethanofuran: tetrahydromethanopterin formyltransferase Ftr C-terminal" evidence="7">
    <location>
        <begin position="487"/>
        <end position="616"/>
    </location>
</feature>
<evidence type="ECO:0000256" key="1">
    <source>
        <dbReference type="ARBA" id="ARBA00006770"/>
    </source>
</evidence>
<accession>A0A9P1CUQ4</accession>
<sequence>MDCDDVFMELTRAPFPSESTAARAVERHLRICPDCRLITEAFRPAPDVTHEALGEAERETLPSYEAGAPLPLAFAESGAGRRPSIGSRGPGADGVAPLAMAPGHARLSEEIATQVAAFTLATTREESRLADVLSLLALSVATVVGVGGRLRRRLRVRHRRGSTCRNRRRRRLPQIASPASRRSSRNGCSDRSDGPATETVAQSVRAAPRRQERPTFAVGQSVRSRPVTFEGCTMALCAPTPSQHRDARGVYDVYRSGSERRHIGRSVFDYRLRLTPLDEGAEQAGSVIVVGRDLSATGIGFRHAQPLPYRSVLLEAADPRLAGIGLAEMRMEVLLRWCHFLGEGRYESGGKICRSAFAAWYARLVVTAADEHWLDAAKSALCGYGTSVIGCDAEIAIERQLTPDDTPDGRIGAEVLAFGFRAEPLGRAVANRVGQTVLTCPTAAVFDGLPSAEQRASLGDYLRYFGDGHEREADGHWLVPVMEGEVALPRTIGLGRGVAGGNLILCGREQAGTLLAARRAGDAVRDLPGVITPFPGGVCRSGSQVGSRYEKLVASTNEAFCPTLDGGSLPDGASCAYELIFNGVNEQAVREAMRLAIDAADGEDLLAITAGSYGGKRQGVKTPHARPLCAFASWRELSAISLCLAAALNASSKEPLDGRDGRSLALERFRPKAQLIAPRSEAPRARFPVVDVHTHPRMRFRHDPARLGEFVQIMDEHNVALCVSLDGGLGEALDEHLAYLAPHADRFLVFANVDWRGDGDPDDWSTWDCHRPDFGRRTARRLADAQRRGVVGLKIFKRLGLYYRNPDDSLVAIDDPRWDPIWAACGELGLPVIIHSADPVAFFEPIDERNERWEELHRHPDWSFYGDDPTGRPWPSHDQLLAARNRVIARHPKTTFLGAHMANHPENLAKVGEWLDRYPNLVVEISSRIAELGRQPYTAHDFFLRYQDRILFGTDGPRPAGRLLPHWRFFQTRDEYFAYAENPFPPQGLWSIHGIDLPDEVLRKLYSENAARVIPGVAEALRAFRETHDDR</sequence>
<dbReference type="AlphaFoldDB" id="A0A9P1CUQ4"/>
<dbReference type="GO" id="GO:0016787">
    <property type="term" value="F:hydrolase activity"/>
    <property type="evidence" value="ECO:0007669"/>
    <property type="project" value="InterPro"/>
</dbReference>
<comment type="caution">
    <text evidence="9">The sequence shown here is derived from an EMBL/GenBank/DDBJ whole genome shotgun (WGS) entry which is preliminary data.</text>
</comment>
<keyword evidence="3 4" id="KW-0456">Lyase</keyword>
<dbReference type="EMBL" id="CAMXCT020002380">
    <property type="protein sequence ID" value="CAL1151131.1"/>
    <property type="molecule type" value="Genomic_DNA"/>
</dbReference>
<keyword evidence="2" id="KW-0808">Transferase</keyword>
<dbReference type="Pfam" id="PF02741">
    <property type="entry name" value="FTR_C"/>
    <property type="match status" value="1"/>
</dbReference>
<evidence type="ECO:0000313" key="10">
    <source>
        <dbReference type="EMBL" id="CAL1151131.1"/>
    </source>
</evidence>
<dbReference type="InterPro" id="IPR014053">
    <property type="entry name" value="ForMFR_H4MPT_ForTrfase"/>
</dbReference>
<evidence type="ECO:0000259" key="6">
    <source>
        <dbReference type="Pfam" id="PF01913"/>
    </source>
</evidence>
<dbReference type="SUPFAM" id="SSF55112">
    <property type="entry name" value="Formylmethanofuran:tetrahydromethanopterin formyltransferase"/>
    <property type="match status" value="2"/>
</dbReference>
<feature type="domain" description="Formylmethanofuran: tetrahydromethanopterin formyltransferase Ftr N-terminal" evidence="6">
    <location>
        <begin position="356"/>
        <end position="473"/>
    </location>
</feature>
<dbReference type="GO" id="GO:0019748">
    <property type="term" value="P:secondary metabolic process"/>
    <property type="evidence" value="ECO:0007669"/>
    <property type="project" value="TreeGrafter"/>
</dbReference>
<dbReference type="EMBL" id="CAMXCT010002380">
    <property type="protein sequence ID" value="CAI3997756.1"/>
    <property type="molecule type" value="Genomic_DNA"/>
</dbReference>
<dbReference type="GO" id="GO:0005737">
    <property type="term" value="C:cytoplasm"/>
    <property type="evidence" value="ECO:0007669"/>
    <property type="project" value="TreeGrafter"/>
</dbReference>
<evidence type="ECO:0000256" key="5">
    <source>
        <dbReference type="SAM" id="MobiDB-lite"/>
    </source>
</evidence>
<comment type="similarity">
    <text evidence="1">Belongs to the FTR family.</text>
</comment>
<dbReference type="Pfam" id="PF04909">
    <property type="entry name" value="Amidohydro_2"/>
    <property type="match status" value="1"/>
</dbReference>
<dbReference type="InterPro" id="IPR006680">
    <property type="entry name" value="Amidohydro-rel"/>
</dbReference>
<dbReference type="Gene3D" id="3.30.70.520">
    <property type="match status" value="2"/>
</dbReference>
<feature type="region of interest" description="Disordered" evidence="5">
    <location>
        <begin position="159"/>
        <end position="220"/>
    </location>
</feature>
<evidence type="ECO:0000313" key="9">
    <source>
        <dbReference type="EMBL" id="CAI3997756.1"/>
    </source>
</evidence>
<gene>
    <name evidence="9" type="ORF">C1SCF055_LOCUS24102</name>
</gene>
<name>A0A9P1CUQ4_9DINO</name>
<evidence type="ECO:0000313" key="11">
    <source>
        <dbReference type="EMBL" id="CAL4785068.1"/>
    </source>
</evidence>
<evidence type="ECO:0000259" key="7">
    <source>
        <dbReference type="Pfam" id="PF02741"/>
    </source>
</evidence>
<evidence type="ECO:0000256" key="3">
    <source>
        <dbReference type="ARBA" id="ARBA00023239"/>
    </source>
</evidence>